<dbReference type="GO" id="GO:0140933">
    <property type="term" value="F:5'-(N(7)-methylguanosine 5'-triphospho)-[mRNA] hydrolase activity"/>
    <property type="evidence" value="ECO:0007669"/>
    <property type="project" value="UniProtKB-EC"/>
</dbReference>
<evidence type="ECO:0000256" key="12">
    <source>
        <dbReference type="ARBA" id="ARBA00041656"/>
    </source>
</evidence>
<evidence type="ECO:0000256" key="11">
    <source>
        <dbReference type="ARBA" id="ARBA00041450"/>
    </source>
</evidence>
<name>E0VAL4_PEDHC</name>
<dbReference type="EnsemblMetazoa" id="PHUM040640-RA">
    <property type="protein sequence ID" value="PHUM040640-PA"/>
    <property type="gene ID" value="PHUM040640"/>
</dbReference>
<evidence type="ECO:0000256" key="10">
    <source>
        <dbReference type="ARBA" id="ARBA00039871"/>
    </source>
</evidence>
<comment type="catalytic activity">
    <reaction evidence="16">
        <text>IDP + H2O = IMP + phosphate + H(+)</text>
        <dbReference type="Rhea" id="RHEA:35207"/>
        <dbReference type="ChEBI" id="CHEBI:15377"/>
        <dbReference type="ChEBI" id="CHEBI:15378"/>
        <dbReference type="ChEBI" id="CHEBI:43474"/>
        <dbReference type="ChEBI" id="CHEBI:58053"/>
        <dbReference type="ChEBI" id="CHEBI:58280"/>
        <dbReference type="EC" id="3.6.1.64"/>
    </reaction>
    <physiologicalReaction direction="left-to-right" evidence="16">
        <dbReference type="Rhea" id="RHEA:35208"/>
    </physiologicalReaction>
</comment>
<comment type="cofactor">
    <cofactor evidence="1">
        <name>Co(2+)</name>
        <dbReference type="ChEBI" id="CHEBI:48828"/>
    </cofactor>
</comment>
<comment type="subcellular location">
    <subcellularLocation>
        <location evidence="2">Nucleus</location>
        <location evidence="2">Nucleolus</location>
    </subcellularLocation>
    <subcellularLocation>
        <location evidence="3">Nucleus</location>
        <location evidence="3">Nucleoplasm</location>
    </subcellularLocation>
</comment>
<protein>
    <recommendedName>
        <fullName evidence="10">U8 snoRNA-decapping enzyme</fullName>
        <ecNumber evidence="9">3.6.1.64</ecNumber>
    </recommendedName>
    <alternativeName>
        <fullName evidence="13">IDP phosphatase</fullName>
    </alternativeName>
    <alternativeName>
        <fullName evidence="11">Inosine diphosphate phosphatase</fullName>
    </alternativeName>
    <alternativeName>
        <fullName evidence="12">Nucleoside diphosphate-linked moiety X motif 16</fullName>
    </alternativeName>
    <alternativeName>
        <fullName evidence="14">m7GpppN-mRNA hydrolase</fullName>
    </alternativeName>
</protein>
<evidence type="ECO:0000256" key="1">
    <source>
        <dbReference type="ARBA" id="ARBA00001941"/>
    </source>
</evidence>
<dbReference type="InterPro" id="IPR000086">
    <property type="entry name" value="NUDIX_hydrolase_dom"/>
</dbReference>
<evidence type="ECO:0000313" key="20">
    <source>
        <dbReference type="EnsemblMetazoa" id="PHUM040640-PA"/>
    </source>
</evidence>
<dbReference type="VEuPathDB" id="VectorBase:PHUM040640"/>
<dbReference type="GO" id="GO:0016757">
    <property type="term" value="F:glycosyltransferase activity"/>
    <property type="evidence" value="ECO:0007669"/>
    <property type="project" value="UniProtKB-KW"/>
</dbReference>
<evidence type="ECO:0000256" key="3">
    <source>
        <dbReference type="ARBA" id="ARBA00004642"/>
    </source>
</evidence>
<dbReference type="OrthoDB" id="5950381at2759"/>
<dbReference type="InParanoid" id="E0VAL4"/>
<comment type="catalytic activity">
    <reaction evidence="15">
        <text>a 5'-end (N(7)-methyl 5'-triphosphoguanosine)-ribonucleoside in mRNA + H2O = N(7)-methyl-GDP + a 5'-end phospho-ribonucleoside in mRNA + 2 H(+)</text>
        <dbReference type="Rhea" id="RHEA:67484"/>
        <dbReference type="Rhea" id="RHEA-COMP:15692"/>
        <dbReference type="Rhea" id="RHEA-COMP:17167"/>
        <dbReference type="ChEBI" id="CHEBI:15377"/>
        <dbReference type="ChEBI" id="CHEBI:15378"/>
        <dbReference type="ChEBI" id="CHEBI:63714"/>
        <dbReference type="ChEBI" id="CHEBI:138282"/>
        <dbReference type="ChEBI" id="CHEBI:156461"/>
        <dbReference type="EC" id="3.6.1.62"/>
    </reaction>
    <physiologicalReaction direction="left-to-right" evidence="15">
        <dbReference type="Rhea" id="RHEA:67485"/>
    </physiologicalReaction>
</comment>
<dbReference type="Proteomes" id="UP000009046">
    <property type="component" value="Unassembled WGS sequence"/>
</dbReference>
<organism>
    <name type="scientific">Pediculus humanus subsp. corporis</name>
    <name type="common">Body louse</name>
    <dbReference type="NCBI Taxonomy" id="121224"/>
    <lineage>
        <taxon>Eukaryota</taxon>
        <taxon>Metazoa</taxon>
        <taxon>Ecdysozoa</taxon>
        <taxon>Arthropoda</taxon>
        <taxon>Hexapoda</taxon>
        <taxon>Insecta</taxon>
        <taxon>Pterygota</taxon>
        <taxon>Neoptera</taxon>
        <taxon>Paraneoptera</taxon>
        <taxon>Psocodea</taxon>
        <taxon>Troctomorpha</taxon>
        <taxon>Phthiraptera</taxon>
        <taxon>Anoplura</taxon>
        <taxon>Pediculidae</taxon>
        <taxon>Pediculus</taxon>
    </lineage>
</organism>
<accession>E0VAL4</accession>
<dbReference type="GO" id="GO:1990003">
    <property type="term" value="F:IDP phosphatase activity"/>
    <property type="evidence" value="ECO:0007669"/>
    <property type="project" value="UniProtKB-EC"/>
</dbReference>
<evidence type="ECO:0000256" key="17">
    <source>
        <dbReference type="ARBA" id="ARBA00048945"/>
    </source>
</evidence>
<dbReference type="eggNOG" id="ENOG502S20E">
    <property type="taxonomic scope" value="Eukaryota"/>
</dbReference>
<dbReference type="RefSeq" id="XP_002423158.1">
    <property type="nucleotide sequence ID" value="XM_002423113.1"/>
</dbReference>
<evidence type="ECO:0000256" key="15">
    <source>
        <dbReference type="ARBA" id="ARBA00047661"/>
    </source>
</evidence>
<dbReference type="PROSITE" id="PS00893">
    <property type="entry name" value="NUDIX_BOX"/>
    <property type="match status" value="1"/>
</dbReference>
<dbReference type="EMBL" id="DS235008">
    <property type="protein sequence ID" value="EEB10420.1"/>
    <property type="molecule type" value="Genomic_DNA"/>
</dbReference>
<reference evidence="19" key="2">
    <citation type="submission" date="2007-04" db="EMBL/GenBank/DDBJ databases">
        <title>The genome of the human body louse.</title>
        <authorList>
            <consortium name="The Human Body Louse Genome Consortium"/>
            <person name="Kirkness E."/>
            <person name="Walenz B."/>
            <person name="Hass B."/>
            <person name="Bruggner R."/>
            <person name="Strausberg R."/>
        </authorList>
    </citation>
    <scope>NUCLEOTIDE SEQUENCE</scope>
    <source>
        <strain evidence="19">USDA</strain>
    </source>
</reference>
<evidence type="ECO:0000256" key="9">
    <source>
        <dbReference type="ARBA" id="ARBA00038899"/>
    </source>
</evidence>
<dbReference type="GO" id="GO:0005730">
    <property type="term" value="C:nucleolus"/>
    <property type="evidence" value="ECO:0007669"/>
    <property type="project" value="UniProtKB-SubCell"/>
</dbReference>
<evidence type="ECO:0000313" key="19">
    <source>
        <dbReference type="EMBL" id="EEB10420.1"/>
    </source>
</evidence>
<evidence type="ECO:0000256" key="14">
    <source>
        <dbReference type="ARBA" id="ARBA00043162"/>
    </source>
</evidence>
<dbReference type="GO" id="GO:1990174">
    <property type="term" value="F:phosphodiesterase decapping endonuclease activity"/>
    <property type="evidence" value="ECO:0007669"/>
    <property type="project" value="TreeGrafter"/>
</dbReference>
<evidence type="ECO:0000256" key="6">
    <source>
        <dbReference type="ARBA" id="ARBA00023080"/>
    </source>
</evidence>
<keyword evidence="21" id="KW-1185">Reference proteome</keyword>
<comment type="catalytic activity">
    <reaction evidence="17">
        <text>dIDP + H2O = dIMP + phosphate + H(+)</text>
        <dbReference type="Rhea" id="RHEA:35211"/>
        <dbReference type="ChEBI" id="CHEBI:15377"/>
        <dbReference type="ChEBI" id="CHEBI:15378"/>
        <dbReference type="ChEBI" id="CHEBI:43474"/>
        <dbReference type="ChEBI" id="CHEBI:61194"/>
        <dbReference type="ChEBI" id="CHEBI:62286"/>
        <dbReference type="EC" id="3.6.1.64"/>
    </reaction>
    <physiologicalReaction direction="left-to-right" evidence="17">
        <dbReference type="Rhea" id="RHEA:35212"/>
    </physiologicalReaction>
</comment>
<evidence type="ECO:0000256" key="16">
    <source>
        <dbReference type="ARBA" id="ARBA00047875"/>
    </source>
</evidence>
<keyword evidence="7" id="KW-0539">Nucleus</keyword>
<evidence type="ECO:0000256" key="4">
    <source>
        <dbReference type="ARBA" id="ARBA00022801"/>
    </source>
</evidence>
<dbReference type="InterPro" id="IPR015797">
    <property type="entry name" value="NUDIX_hydrolase-like_dom_sf"/>
</dbReference>
<dbReference type="Pfam" id="PF22327">
    <property type="entry name" value="Nudt16-like"/>
    <property type="match status" value="1"/>
</dbReference>
<evidence type="ECO:0000256" key="5">
    <source>
        <dbReference type="ARBA" id="ARBA00022884"/>
    </source>
</evidence>
<dbReference type="CDD" id="cd18869">
    <property type="entry name" value="NUDIX_U8_SnoRNA_DE_Nudt16"/>
    <property type="match status" value="1"/>
</dbReference>
<dbReference type="InterPro" id="IPR054754">
    <property type="entry name" value="NudT16"/>
</dbReference>
<dbReference type="EC" id="3.6.1.64" evidence="9"/>
<dbReference type="GO" id="GO:0030515">
    <property type="term" value="F:snoRNA binding"/>
    <property type="evidence" value="ECO:0007669"/>
    <property type="project" value="TreeGrafter"/>
</dbReference>
<comment type="similarity">
    <text evidence="8">Belongs to the Nudix hydrolase family. NUDT16 subfamily.</text>
</comment>
<evidence type="ECO:0000256" key="13">
    <source>
        <dbReference type="ARBA" id="ARBA00042015"/>
    </source>
</evidence>
<evidence type="ECO:0000259" key="18">
    <source>
        <dbReference type="PROSITE" id="PS51462"/>
    </source>
</evidence>
<dbReference type="PANTHER" id="PTHR31699:SF1">
    <property type="entry name" value="U8 SNORNA-DECAPPING ENZYME"/>
    <property type="match status" value="1"/>
</dbReference>
<dbReference type="SUPFAM" id="SSF55811">
    <property type="entry name" value="Nudix"/>
    <property type="match status" value="1"/>
</dbReference>
<dbReference type="GeneID" id="8232472"/>
<dbReference type="KEGG" id="phu:Phum_PHUM040640"/>
<dbReference type="InterPro" id="IPR020084">
    <property type="entry name" value="NUDIX_hydrolase_CS"/>
</dbReference>
<sequence length="211" mass="24081">MHVSSSTIPKEGFEDINKLYAFKKIDKNDNIYKNYTHCSHAMIYATTSTKSLQIYDRKAIILMQMRFDGLLGFPGGGVDDGESPTEAVNRELREEVGWIEDVGPVMDSHYQFTHVDEYNKLVLHFYAIEVSETKIFDIEKNSYRAKDFGEEVLGNFRVPLYTMSDSYRGLPAFLKNSFVGNAKTQLIESLINLKILPAENVFQALLTQSNQ</sequence>
<keyword evidence="5" id="KW-0694">RNA-binding</keyword>
<dbReference type="PANTHER" id="PTHR31699">
    <property type="entry name" value="NUDIX T16 FAMILY MEMBER"/>
    <property type="match status" value="1"/>
</dbReference>
<dbReference type="HOGENOM" id="CLU_110418_0_0_1"/>
<keyword evidence="4" id="KW-0378">Hydrolase</keyword>
<reference evidence="19" key="1">
    <citation type="submission" date="2007-04" db="EMBL/GenBank/DDBJ databases">
        <title>Annotation of Pediculus humanus corporis strain USDA.</title>
        <authorList>
            <person name="Kirkness E."/>
            <person name="Hannick L."/>
            <person name="Hass B."/>
            <person name="Bruggner R."/>
            <person name="Lawson D."/>
            <person name="Bidwell S."/>
            <person name="Joardar V."/>
            <person name="Caler E."/>
            <person name="Walenz B."/>
            <person name="Inman J."/>
            <person name="Schobel S."/>
            <person name="Galinsky K."/>
            <person name="Amedeo P."/>
            <person name="Strausberg R."/>
        </authorList>
    </citation>
    <scope>NUCLEOTIDE SEQUENCE</scope>
    <source>
        <strain evidence="19">USDA</strain>
    </source>
</reference>
<reference evidence="20" key="3">
    <citation type="submission" date="2020-05" db="UniProtKB">
        <authorList>
            <consortium name="EnsemblMetazoa"/>
        </authorList>
    </citation>
    <scope>IDENTIFICATION</scope>
    <source>
        <strain evidence="20">USDA</strain>
    </source>
</reference>
<dbReference type="STRING" id="121224.E0VAL4"/>
<dbReference type="AlphaFoldDB" id="E0VAL4"/>
<dbReference type="GO" id="GO:0009117">
    <property type="term" value="P:nucleotide metabolic process"/>
    <property type="evidence" value="ECO:0007669"/>
    <property type="project" value="UniProtKB-KW"/>
</dbReference>
<evidence type="ECO:0000256" key="8">
    <source>
        <dbReference type="ARBA" id="ARBA00038173"/>
    </source>
</evidence>
<proteinExistence type="inferred from homology"/>
<evidence type="ECO:0000313" key="21">
    <source>
        <dbReference type="Proteomes" id="UP000009046"/>
    </source>
</evidence>
<dbReference type="OMA" id="VVLMQMR"/>
<feature type="domain" description="Nudix hydrolase" evidence="18">
    <location>
        <begin position="34"/>
        <end position="183"/>
    </location>
</feature>
<evidence type="ECO:0000256" key="7">
    <source>
        <dbReference type="ARBA" id="ARBA00023242"/>
    </source>
</evidence>
<dbReference type="PROSITE" id="PS51462">
    <property type="entry name" value="NUDIX"/>
    <property type="match status" value="1"/>
</dbReference>
<gene>
    <name evidence="20" type="primary">8232472</name>
    <name evidence="19" type="ORF">Phum_PHUM040640</name>
</gene>
<keyword evidence="19" id="KW-0808">Transferase</keyword>
<keyword evidence="6" id="KW-0546">Nucleotide metabolism</keyword>
<dbReference type="Gene3D" id="3.90.79.10">
    <property type="entry name" value="Nucleoside Triphosphate Pyrophosphohydrolase"/>
    <property type="match status" value="1"/>
</dbReference>
<keyword evidence="19" id="KW-0328">Glycosyltransferase</keyword>
<evidence type="ECO:0000256" key="2">
    <source>
        <dbReference type="ARBA" id="ARBA00004604"/>
    </source>
</evidence>
<dbReference type="GO" id="GO:0006402">
    <property type="term" value="P:mRNA catabolic process"/>
    <property type="evidence" value="ECO:0007669"/>
    <property type="project" value="TreeGrafter"/>
</dbReference>
<dbReference type="GO" id="GO:0005654">
    <property type="term" value="C:nucleoplasm"/>
    <property type="evidence" value="ECO:0007669"/>
    <property type="project" value="UniProtKB-SubCell"/>
</dbReference>
<dbReference type="CTD" id="8232472"/>
<dbReference type="EMBL" id="AAZO01000475">
    <property type="status" value="NOT_ANNOTATED_CDS"/>
    <property type="molecule type" value="Genomic_DNA"/>
</dbReference>
<dbReference type="GO" id="GO:0016077">
    <property type="term" value="P:sno(s)RNA catabolic process"/>
    <property type="evidence" value="ECO:0007669"/>
    <property type="project" value="TreeGrafter"/>
</dbReference>